<sequence length="474" mass="52293">MPKNTKKAARRRKTQGIEGTDLDASTKEIDVLSDTYTILSDDLSDPFNDEAEEEEEYETLEDDSPDAVCAREAKLLDCLSLASTLSSEKRAAKREQGLRTLFKGITQYATGTRGQELIESRLDEVILPICTQGLTGKASPAEQYASCRVLEATAIVLGHDQDDFVHSILQKLSILVKVIQRAVQVRGAALRALSMACFICSSGGDATEAVLNLCEQVSAPVFREEANPDSLRAVALDCWALLSTTIEDVYLAGNEVPGIGDGRGLVILPLLSKCLDSSNLDLRCAAGECVALIHEARLDLGIDEDEGGNLSERRYRRGSWDGSEWEVLMDEVKQRVAELSVESGKHMSKKAKKDQRATFREFMATIVDDEAPEEIVSFRGGQLTLSTWKEIIQLNFVRHCLQSGFQHQLMTNETLQMIFGANGEILNANASLSQLEKRHFMSKSGEAAKKAYKERNKSRKAKIGAKDSFLYADE</sequence>
<gene>
    <name evidence="4" type="ORF">CTEN210_01662</name>
</gene>
<organism evidence="4 5">
    <name type="scientific">Chaetoceros tenuissimus</name>
    <dbReference type="NCBI Taxonomy" id="426638"/>
    <lineage>
        <taxon>Eukaryota</taxon>
        <taxon>Sar</taxon>
        <taxon>Stramenopiles</taxon>
        <taxon>Ochrophyta</taxon>
        <taxon>Bacillariophyta</taxon>
        <taxon>Coscinodiscophyceae</taxon>
        <taxon>Chaetocerotophycidae</taxon>
        <taxon>Chaetocerotales</taxon>
        <taxon>Chaetocerotaceae</taxon>
        <taxon>Chaetoceros</taxon>
    </lineage>
</organism>
<dbReference type="InterPro" id="IPR039777">
    <property type="entry name" value="IFRD"/>
</dbReference>
<name>A0AAD3CG22_9STRA</name>
<reference evidence="4 5" key="1">
    <citation type="journal article" date="2021" name="Sci. Rep.">
        <title>The genome of the diatom Chaetoceros tenuissimus carries an ancient integrated fragment of an extant virus.</title>
        <authorList>
            <person name="Hongo Y."/>
            <person name="Kimura K."/>
            <person name="Takaki Y."/>
            <person name="Yoshida Y."/>
            <person name="Baba S."/>
            <person name="Kobayashi G."/>
            <person name="Nagasaki K."/>
            <person name="Hano T."/>
            <person name="Tomaru Y."/>
        </authorList>
    </citation>
    <scope>NUCLEOTIDE SEQUENCE [LARGE SCALE GENOMIC DNA]</scope>
    <source>
        <strain evidence="4 5">NIES-3715</strain>
    </source>
</reference>
<feature type="region of interest" description="Disordered" evidence="2">
    <location>
        <begin position="1"/>
        <end position="22"/>
    </location>
</feature>
<dbReference type="EMBL" id="BLLK01000020">
    <property type="protein sequence ID" value="GFH45188.1"/>
    <property type="molecule type" value="Genomic_DNA"/>
</dbReference>
<evidence type="ECO:0000256" key="1">
    <source>
        <dbReference type="ARBA" id="ARBA00008828"/>
    </source>
</evidence>
<feature type="region of interest" description="Disordered" evidence="2">
    <location>
        <begin position="41"/>
        <end position="64"/>
    </location>
</feature>
<proteinExistence type="inferred from homology"/>
<dbReference type="Gene3D" id="1.25.10.10">
    <property type="entry name" value="Leucine-rich Repeat Variant"/>
    <property type="match status" value="1"/>
</dbReference>
<comment type="caution">
    <text evidence="4">The sequence shown here is derived from an EMBL/GenBank/DDBJ whole genome shotgun (WGS) entry which is preliminary data.</text>
</comment>
<evidence type="ECO:0000256" key="2">
    <source>
        <dbReference type="SAM" id="MobiDB-lite"/>
    </source>
</evidence>
<dbReference type="Proteomes" id="UP001054902">
    <property type="component" value="Unassembled WGS sequence"/>
</dbReference>
<dbReference type="AlphaFoldDB" id="A0AAD3CG22"/>
<dbReference type="SUPFAM" id="SSF48371">
    <property type="entry name" value="ARM repeat"/>
    <property type="match status" value="1"/>
</dbReference>
<dbReference type="PANTHER" id="PTHR12354">
    <property type="entry name" value="INTERFERON-RELATED DEVELOPMENTAL REGULATOR"/>
    <property type="match status" value="1"/>
</dbReference>
<dbReference type="InterPro" id="IPR011989">
    <property type="entry name" value="ARM-like"/>
</dbReference>
<protein>
    <recommendedName>
        <fullName evidence="3">Interferon-related developmental regulator N-terminal domain-containing protein</fullName>
    </recommendedName>
</protein>
<feature type="compositionally biased region" description="Basic residues" evidence="2">
    <location>
        <begin position="1"/>
        <end position="14"/>
    </location>
</feature>
<evidence type="ECO:0000259" key="3">
    <source>
        <dbReference type="Pfam" id="PF05004"/>
    </source>
</evidence>
<evidence type="ECO:0000313" key="5">
    <source>
        <dbReference type="Proteomes" id="UP001054902"/>
    </source>
</evidence>
<dbReference type="Pfam" id="PF05004">
    <property type="entry name" value="IFRD"/>
    <property type="match status" value="1"/>
</dbReference>
<dbReference type="InterPro" id="IPR007701">
    <property type="entry name" value="Interferon-rel_develop_reg_N"/>
</dbReference>
<evidence type="ECO:0000313" key="4">
    <source>
        <dbReference type="EMBL" id="GFH45188.1"/>
    </source>
</evidence>
<feature type="compositionally biased region" description="Acidic residues" evidence="2">
    <location>
        <begin position="42"/>
        <end position="64"/>
    </location>
</feature>
<comment type="similarity">
    <text evidence="1">Belongs to the IFRD family.</text>
</comment>
<dbReference type="PANTHER" id="PTHR12354:SF1">
    <property type="entry name" value="INTERFERON-RELATED DEVELOPMENTAL REGULATOR 1"/>
    <property type="match status" value="1"/>
</dbReference>
<accession>A0AAD3CG22</accession>
<keyword evidence="5" id="KW-1185">Reference proteome</keyword>
<feature type="domain" description="Interferon-related developmental regulator N-terminal" evidence="3">
    <location>
        <begin position="53"/>
        <end position="366"/>
    </location>
</feature>
<dbReference type="InterPro" id="IPR016024">
    <property type="entry name" value="ARM-type_fold"/>
</dbReference>